<protein>
    <submittedName>
        <fullName evidence="7">KDO2-lipid IV(A) lauroyltransferase</fullName>
    </submittedName>
</protein>
<sequence>MFRAILLRQVTRRLEIGGVLQYVCTPRGSIMARKGGSETETDGTTGQWLVDRALRMAIWSAMRLSYERRVPLFGALARAATRAIPNFQRRMLDNLDHVWPDRPLEERRAIARASADNIGRTLIEHYSMQELAQRMADVEPEGPGWEVLRTTQEAGKPAILITGHYGNHEMAFICLTARGISAGGLYRPMQNPFVNQHYVDAVAALGLGPLFEQGRAGMGRLLRHLRGGGTAIILNDLYVGGGIEMDFLGKPARTALSSAEFALKMDAPLIPFYGIRQPDGLSFRFVLEAPIPPGTPEEMTAAFNRSLEARILEDPGQWFWLHRRWKRKWQGGKGMVPGLHPAELPRQKSR</sequence>
<keyword evidence="2" id="KW-1003">Cell membrane</keyword>
<evidence type="ECO:0000256" key="6">
    <source>
        <dbReference type="ARBA" id="ARBA00023315"/>
    </source>
</evidence>
<dbReference type="EMBL" id="FNEK01000052">
    <property type="protein sequence ID" value="SDK75672.1"/>
    <property type="molecule type" value="Genomic_DNA"/>
</dbReference>
<organism evidence="7 8">
    <name type="scientific">Aliiruegeria lutimaris</name>
    <dbReference type="NCBI Taxonomy" id="571298"/>
    <lineage>
        <taxon>Bacteria</taxon>
        <taxon>Pseudomonadati</taxon>
        <taxon>Pseudomonadota</taxon>
        <taxon>Alphaproteobacteria</taxon>
        <taxon>Rhodobacterales</taxon>
        <taxon>Roseobacteraceae</taxon>
        <taxon>Aliiruegeria</taxon>
    </lineage>
</organism>
<dbReference type="InterPro" id="IPR004960">
    <property type="entry name" value="LipA_acyltrans"/>
</dbReference>
<keyword evidence="3" id="KW-0997">Cell inner membrane</keyword>
<evidence type="ECO:0000256" key="5">
    <source>
        <dbReference type="ARBA" id="ARBA00023136"/>
    </source>
</evidence>
<dbReference type="Proteomes" id="UP000199382">
    <property type="component" value="Unassembled WGS sequence"/>
</dbReference>
<reference evidence="7 8" key="1">
    <citation type="submission" date="2016-10" db="EMBL/GenBank/DDBJ databases">
        <authorList>
            <person name="de Groot N.N."/>
        </authorList>
    </citation>
    <scope>NUCLEOTIDE SEQUENCE [LARGE SCALE GENOMIC DNA]</scope>
    <source>
        <strain evidence="7 8">DSM 25294</strain>
    </source>
</reference>
<dbReference type="AlphaFoldDB" id="A0A1G9EHQ2"/>
<proteinExistence type="predicted"/>
<dbReference type="GO" id="GO:0009247">
    <property type="term" value="P:glycolipid biosynthetic process"/>
    <property type="evidence" value="ECO:0007669"/>
    <property type="project" value="UniProtKB-ARBA"/>
</dbReference>
<dbReference type="GO" id="GO:0005886">
    <property type="term" value="C:plasma membrane"/>
    <property type="evidence" value="ECO:0007669"/>
    <property type="project" value="UniProtKB-SubCell"/>
</dbReference>
<dbReference type="PANTHER" id="PTHR30606">
    <property type="entry name" value="LIPID A BIOSYNTHESIS LAUROYL ACYLTRANSFERASE"/>
    <property type="match status" value="1"/>
</dbReference>
<dbReference type="CDD" id="cd07984">
    <property type="entry name" value="LPLAT_LABLAT-like"/>
    <property type="match status" value="1"/>
</dbReference>
<evidence type="ECO:0000313" key="8">
    <source>
        <dbReference type="Proteomes" id="UP000199382"/>
    </source>
</evidence>
<keyword evidence="4 7" id="KW-0808">Transferase</keyword>
<keyword evidence="8" id="KW-1185">Reference proteome</keyword>
<gene>
    <name evidence="7" type="ORF">SAMN04488026_105233</name>
</gene>
<keyword evidence="5" id="KW-0472">Membrane</keyword>
<dbReference type="Pfam" id="PF03279">
    <property type="entry name" value="Lip_A_acyltrans"/>
    <property type="match status" value="1"/>
</dbReference>
<name>A0A1G9EHQ2_9RHOB</name>
<evidence type="ECO:0000256" key="2">
    <source>
        <dbReference type="ARBA" id="ARBA00022475"/>
    </source>
</evidence>
<comment type="subcellular location">
    <subcellularLocation>
        <location evidence="1">Cell inner membrane</location>
    </subcellularLocation>
</comment>
<evidence type="ECO:0000256" key="3">
    <source>
        <dbReference type="ARBA" id="ARBA00022519"/>
    </source>
</evidence>
<evidence type="ECO:0000256" key="1">
    <source>
        <dbReference type="ARBA" id="ARBA00004533"/>
    </source>
</evidence>
<keyword evidence="6" id="KW-0012">Acyltransferase</keyword>
<dbReference type="PANTHER" id="PTHR30606:SF10">
    <property type="entry name" value="PHOSPHATIDYLINOSITOL MANNOSIDE ACYLTRANSFERASE"/>
    <property type="match status" value="1"/>
</dbReference>
<evidence type="ECO:0000256" key="4">
    <source>
        <dbReference type="ARBA" id="ARBA00022679"/>
    </source>
</evidence>
<dbReference type="GO" id="GO:0016746">
    <property type="term" value="F:acyltransferase activity"/>
    <property type="evidence" value="ECO:0007669"/>
    <property type="project" value="UniProtKB-KW"/>
</dbReference>
<dbReference type="STRING" id="571298.SAMN04488026_105233"/>
<evidence type="ECO:0000313" key="7">
    <source>
        <dbReference type="EMBL" id="SDK75672.1"/>
    </source>
</evidence>
<accession>A0A1G9EHQ2</accession>